<gene>
    <name evidence="2" type="ORF">CK203_052549</name>
</gene>
<evidence type="ECO:0000256" key="1">
    <source>
        <dbReference type="SAM" id="MobiDB-lite"/>
    </source>
</evidence>
<feature type="region of interest" description="Disordered" evidence="1">
    <location>
        <begin position="80"/>
        <end position="131"/>
    </location>
</feature>
<evidence type="ECO:0000313" key="3">
    <source>
        <dbReference type="Proteomes" id="UP000288805"/>
    </source>
</evidence>
<name>A0A438GIB7_VITVI</name>
<protein>
    <submittedName>
        <fullName evidence="2">Uncharacterized protein</fullName>
    </submittedName>
</protein>
<proteinExistence type="predicted"/>
<reference evidence="2 3" key="1">
    <citation type="journal article" date="2018" name="PLoS Genet.">
        <title>Population sequencing reveals clonal diversity and ancestral inbreeding in the grapevine cultivar Chardonnay.</title>
        <authorList>
            <person name="Roach M.J."/>
            <person name="Johnson D.L."/>
            <person name="Bohlmann J."/>
            <person name="van Vuuren H.J."/>
            <person name="Jones S.J."/>
            <person name="Pretorius I.S."/>
            <person name="Schmidt S.A."/>
            <person name="Borneman A.R."/>
        </authorList>
    </citation>
    <scope>NUCLEOTIDE SEQUENCE [LARGE SCALE GENOMIC DNA]</scope>
    <source>
        <strain evidence="3">cv. Chardonnay</strain>
        <tissue evidence="2">Leaf</tissue>
    </source>
</reference>
<dbReference type="AlphaFoldDB" id="A0A438GIB7"/>
<evidence type="ECO:0000313" key="2">
    <source>
        <dbReference type="EMBL" id="RVW71941.1"/>
    </source>
</evidence>
<dbReference type="Proteomes" id="UP000288805">
    <property type="component" value="Unassembled WGS sequence"/>
</dbReference>
<organism evidence="2 3">
    <name type="scientific">Vitis vinifera</name>
    <name type="common">Grape</name>
    <dbReference type="NCBI Taxonomy" id="29760"/>
    <lineage>
        <taxon>Eukaryota</taxon>
        <taxon>Viridiplantae</taxon>
        <taxon>Streptophyta</taxon>
        <taxon>Embryophyta</taxon>
        <taxon>Tracheophyta</taxon>
        <taxon>Spermatophyta</taxon>
        <taxon>Magnoliopsida</taxon>
        <taxon>eudicotyledons</taxon>
        <taxon>Gunneridae</taxon>
        <taxon>Pentapetalae</taxon>
        <taxon>rosids</taxon>
        <taxon>Vitales</taxon>
        <taxon>Vitaceae</taxon>
        <taxon>Viteae</taxon>
        <taxon>Vitis</taxon>
    </lineage>
</organism>
<dbReference type="EMBL" id="QGNW01000426">
    <property type="protein sequence ID" value="RVW71941.1"/>
    <property type="molecule type" value="Genomic_DNA"/>
</dbReference>
<comment type="caution">
    <text evidence="2">The sequence shown here is derived from an EMBL/GenBank/DDBJ whole genome shotgun (WGS) entry which is preliminary data.</text>
</comment>
<feature type="compositionally biased region" description="Acidic residues" evidence="1">
    <location>
        <begin position="92"/>
        <end position="124"/>
    </location>
</feature>
<accession>A0A438GIB7</accession>
<sequence>MASRQIIADSNAPLRRLILSRITKQSHANGQDRLLPLLFNPNQTDRLLRPIWEMNQCPRTDVAAVVQDRFCLWLRQPEQTRVSARGRQIPKEDDETEDSDEDNDEVDGEFDDIDDFDDDVDDEDGDKHDEK</sequence>